<name>A0A1L0DE83_9ASCO</name>
<sequence length="218" mass="24842">MPPKFTKSARYTQITQLAETEVLDQYECILESGLLPDVLLSHIPAILKKLRVPQCFTIDICQCIQWFYDTGHANVSTESPRWAIVEQLLLHLTISSKLNGVLQVSDIVDIDKLVTFCNRLLRFRDHYRIIRQAWSLFVEASGNKNVDVTTFRLSMKDLTKVKSYLQLDDISDTVLIDMLGCGTSTVEGDVYNYTFHHHGLSVNIKDFAEIMGQLGELD</sequence>
<accession>A0A1L0DE83</accession>
<gene>
    <name evidence="1" type="ORF">SAMEA4029009_CIC11G00000004186</name>
</gene>
<evidence type="ECO:0000313" key="1">
    <source>
        <dbReference type="EMBL" id="SGZ54884.1"/>
    </source>
</evidence>
<dbReference type="Proteomes" id="UP000182259">
    <property type="component" value="Chromosome IV"/>
</dbReference>
<protein>
    <submittedName>
        <fullName evidence="1">CIC11C00000004186</fullName>
    </submittedName>
</protein>
<dbReference type="Pfam" id="PF08730">
    <property type="entry name" value="Rad33"/>
    <property type="match status" value="1"/>
</dbReference>
<proteinExistence type="predicted"/>
<dbReference type="InterPro" id="IPR014841">
    <property type="entry name" value="Rad33"/>
</dbReference>
<dbReference type="EMBL" id="LT635767">
    <property type="protein sequence ID" value="SGZ54884.1"/>
    <property type="molecule type" value="Genomic_DNA"/>
</dbReference>
<organism evidence="1 2">
    <name type="scientific">Sungouiella intermedia</name>
    <dbReference type="NCBI Taxonomy" id="45354"/>
    <lineage>
        <taxon>Eukaryota</taxon>
        <taxon>Fungi</taxon>
        <taxon>Dikarya</taxon>
        <taxon>Ascomycota</taxon>
        <taxon>Saccharomycotina</taxon>
        <taxon>Pichiomycetes</taxon>
        <taxon>Metschnikowiaceae</taxon>
        <taxon>Sungouiella</taxon>
    </lineage>
</organism>
<dbReference type="AlphaFoldDB" id="A0A1L0DE83"/>
<evidence type="ECO:0000313" key="2">
    <source>
        <dbReference type="Proteomes" id="UP000182259"/>
    </source>
</evidence>
<reference evidence="1 2" key="1">
    <citation type="submission" date="2016-10" db="EMBL/GenBank/DDBJ databases">
        <authorList>
            <person name="de Groot N.N."/>
        </authorList>
    </citation>
    <scope>NUCLEOTIDE SEQUENCE [LARGE SCALE GENOMIC DNA]</scope>
    <source>
        <strain evidence="1 2">PYCC 4715</strain>
    </source>
</reference>